<dbReference type="EMBL" id="AP021876">
    <property type="protein sequence ID" value="BBO84815.1"/>
    <property type="molecule type" value="Genomic_DNA"/>
</dbReference>
<dbReference type="SMART" id="SM00642">
    <property type="entry name" value="Aamy"/>
    <property type="match status" value="1"/>
</dbReference>
<dbReference type="PIRSF" id="PIRSF000463">
    <property type="entry name" value="GlgB"/>
    <property type="match status" value="1"/>
</dbReference>
<name>A0A5K7ZX26_9BACT</name>
<evidence type="ECO:0000256" key="7">
    <source>
        <dbReference type="ARBA" id="ARBA00023277"/>
    </source>
</evidence>
<evidence type="ECO:0000256" key="2">
    <source>
        <dbReference type="ARBA" id="ARBA00002953"/>
    </source>
</evidence>
<dbReference type="InterPro" id="IPR004193">
    <property type="entry name" value="Glyco_hydro_13_N"/>
</dbReference>
<sequence>MNQKNDISALVDCLIAADSYLGDHRDALTRRIAHIQAMRKRITEGRVDLLDLASGHEHFGLHRTVDGWIFREWAPHATAVYLVGDFSEWREDPAYALTRLAIDGGQWEIRLPPDRLQHGDLFRLRIHWPGGNGDRIPAYARRVVQDPQTLIFNAQVWAPSSPYRWRHAEFTRPDRPPLIYEVHVGMAQEAEKIGTWGEFTERVLPRIVLAGYTTIQLMAVQEHPYYGSFGYHVASFFAASSRFGTPEDLMALIDAAHGQGIAVIMDLVHSHSVSNTVEGLGQFDGTEYQYFHEGPRGHHHAWDSRCFDYGKPEVVHFLLSNCRYWLDAFHVDGFRFDGITSMLYTHHGLERAFTGYGDYFNDAVDEDALAYLALANEVIHRLRPDAITVAEDISGMPGLALPVAAGGVGFDYRFAMGVPDYWIRLTKDIPDEHWPMGHLWHELTNRRQEEKTISYTESHDQALVGDKTLMFRMADAALYGHMSRDDPDLGVDRAMALHKMIRLITLATAGNGYLNFMGNEFGHPEWIDFPREGNQWSCRYARRQWSLVDDPGLKYHLLARFDRRMIALCRQADLLSAPDLSLLWDHDGDKVLAFLRGGWIFVFNFHPQHSFTDYGIPAPDITYRMVLDTDSMPFGGHGRLAPDQVHHTLPDPSNPWGTRLSLYLPSRTGVVLAPQACGQGQGNRI</sequence>
<dbReference type="GO" id="GO:0003844">
    <property type="term" value="F:1,4-alpha-glucan branching enzyme activity"/>
    <property type="evidence" value="ECO:0007669"/>
    <property type="project" value="UniProtKB-EC"/>
</dbReference>
<keyword evidence="7" id="KW-0119">Carbohydrate metabolism</keyword>
<accession>A0A5K7ZX26</accession>
<dbReference type="Gene3D" id="3.20.20.80">
    <property type="entry name" value="Glycosidases"/>
    <property type="match status" value="1"/>
</dbReference>
<dbReference type="InterPro" id="IPR014756">
    <property type="entry name" value="Ig_E-set"/>
</dbReference>
<dbReference type="InterPro" id="IPR013783">
    <property type="entry name" value="Ig-like_fold"/>
</dbReference>
<evidence type="ECO:0000259" key="9">
    <source>
        <dbReference type="SMART" id="SM00642"/>
    </source>
</evidence>
<dbReference type="SUPFAM" id="SSF51011">
    <property type="entry name" value="Glycosyl hydrolase domain"/>
    <property type="match status" value="1"/>
</dbReference>
<dbReference type="InterPro" id="IPR006047">
    <property type="entry name" value="GH13_cat_dom"/>
</dbReference>
<dbReference type="Pfam" id="PF00128">
    <property type="entry name" value="Alpha-amylase"/>
    <property type="match status" value="1"/>
</dbReference>
<dbReference type="Proteomes" id="UP000425960">
    <property type="component" value="Chromosome"/>
</dbReference>
<evidence type="ECO:0000313" key="10">
    <source>
        <dbReference type="EMBL" id="BBO84815.1"/>
    </source>
</evidence>
<dbReference type="CDD" id="cd11321">
    <property type="entry name" value="AmyAc_bac_euk_BE"/>
    <property type="match status" value="1"/>
</dbReference>
<dbReference type="GO" id="GO:0043169">
    <property type="term" value="F:cation binding"/>
    <property type="evidence" value="ECO:0007669"/>
    <property type="project" value="InterPro"/>
</dbReference>
<dbReference type="CDD" id="cd02854">
    <property type="entry name" value="E_set_GBE_euk_N"/>
    <property type="match status" value="1"/>
</dbReference>
<dbReference type="InterPro" id="IPR013780">
    <property type="entry name" value="Glyco_hydro_b"/>
</dbReference>
<dbReference type="GO" id="GO:0005978">
    <property type="term" value="P:glycogen biosynthetic process"/>
    <property type="evidence" value="ECO:0007669"/>
    <property type="project" value="InterPro"/>
</dbReference>
<dbReference type="SUPFAM" id="SSF81296">
    <property type="entry name" value="E set domains"/>
    <property type="match status" value="1"/>
</dbReference>
<dbReference type="InterPro" id="IPR006048">
    <property type="entry name" value="A-amylase/branching_C"/>
</dbReference>
<dbReference type="InterPro" id="IPR017853">
    <property type="entry name" value="GH"/>
</dbReference>
<keyword evidence="6" id="KW-0808">Transferase</keyword>
<dbReference type="AlphaFoldDB" id="A0A5K7ZX26"/>
<evidence type="ECO:0000256" key="1">
    <source>
        <dbReference type="ARBA" id="ARBA00000826"/>
    </source>
</evidence>
<dbReference type="KEGG" id="dov:DSCO28_53810"/>
<evidence type="ECO:0000256" key="3">
    <source>
        <dbReference type="ARBA" id="ARBA00009000"/>
    </source>
</evidence>
<dbReference type="EC" id="2.4.1.18" evidence="4"/>
<dbReference type="PANTHER" id="PTHR43651">
    <property type="entry name" value="1,4-ALPHA-GLUCAN-BRANCHING ENZYME"/>
    <property type="match status" value="1"/>
</dbReference>
<evidence type="ECO:0000313" key="11">
    <source>
        <dbReference type="Proteomes" id="UP000425960"/>
    </source>
</evidence>
<dbReference type="FunFam" id="3.20.20.80:FF:000001">
    <property type="entry name" value="1,4-alpha-glucan branching enzyme"/>
    <property type="match status" value="1"/>
</dbReference>
<dbReference type="InterPro" id="IPR037439">
    <property type="entry name" value="Branching_enzy"/>
</dbReference>
<protein>
    <recommendedName>
        <fullName evidence="4">1,4-alpha-glucan branching enzyme</fullName>
        <ecNumber evidence="4">2.4.1.18</ecNumber>
    </recommendedName>
</protein>
<dbReference type="Pfam" id="PF02806">
    <property type="entry name" value="Alpha-amylase_C"/>
    <property type="match status" value="1"/>
</dbReference>
<dbReference type="Pfam" id="PF02922">
    <property type="entry name" value="CBM_48"/>
    <property type="match status" value="1"/>
</dbReference>
<dbReference type="GO" id="GO:0005737">
    <property type="term" value="C:cytoplasm"/>
    <property type="evidence" value="ECO:0007669"/>
    <property type="project" value="TreeGrafter"/>
</dbReference>
<keyword evidence="5" id="KW-0328">Glycosyltransferase</keyword>
<dbReference type="Gene3D" id="2.60.40.10">
    <property type="entry name" value="Immunoglobulins"/>
    <property type="match status" value="1"/>
</dbReference>
<evidence type="ECO:0000256" key="5">
    <source>
        <dbReference type="ARBA" id="ARBA00022676"/>
    </source>
</evidence>
<comment type="similarity">
    <text evidence="3">Belongs to the glycosyl hydrolase 13 family. GlgB subfamily.</text>
</comment>
<organism evidence="10 11">
    <name type="scientific">Desulfosarcina ovata subsp. sediminis</name>
    <dbReference type="NCBI Taxonomy" id="885957"/>
    <lineage>
        <taxon>Bacteria</taxon>
        <taxon>Pseudomonadati</taxon>
        <taxon>Thermodesulfobacteriota</taxon>
        <taxon>Desulfobacteria</taxon>
        <taxon>Desulfobacterales</taxon>
        <taxon>Desulfosarcinaceae</taxon>
        <taxon>Desulfosarcina</taxon>
    </lineage>
</organism>
<dbReference type="Gene3D" id="2.60.40.1180">
    <property type="entry name" value="Golgi alpha-mannosidase II"/>
    <property type="match status" value="1"/>
</dbReference>
<comment type="catalytic activity">
    <reaction evidence="1">
        <text>Transfers a segment of a (1-&gt;4)-alpha-D-glucan chain to a primary hydroxy group in a similar glucan chain.</text>
        <dbReference type="EC" id="2.4.1.18"/>
    </reaction>
</comment>
<comment type="function">
    <text evidence="2">Catalyzes the formation of the alpha-1,6-glucosidic linkages in glycogen by scission of a 1,4-alpha-linked oligosaccharide from growing alpha-1,4-glucan chains and the subsequent attachment of the oligosaccharide to the alpha-1,6 position.</text>
</comment>
<dbReference type="FunFam" id="2.60.40.1180:FF:000050">
    <property type="entry name" value="1,4-alpha-glucan branching enzyme"/>
    <property type="match status" value="1"/>
</dbReference>
<feature type="active site" description="Proton donor" evidence="8">
    <location>
        <position position="391"/>
    </location>
</feature>
<dbReference type="GO" id="GO:0004553">
    <property type="term" value="F:hydrolase activity, hydrolyzing O-glycosyl compounds"/>
    <property type="evidence" value="ECO:0007669"/>
    <property type="project" value="InterPro"/>
</dbReference>
<dbReference type="RefSeq" id="WP_155324622.1">
    <property type="nucleotide sequence ID" value="NZ_AP021876.1"/>
</dbReference>
<feature type="domain" description="Glycosyl hydrolase family 13 catalytic" evidence="9">
    <location>
        <begin position="181"/>
        <end position="542"/>
    </location>
</feature>
<dbReference type="SUPFAM" id="SSF51445">
    <property type="entry name" value="(Trans)glycosidases"/>
    <property type="match status" value="1"/>
</dbReference>
<evidence type="ECO:0000256" key="8">
    <source>
        <dbReference type="PIRSR" id="PIRSR000463-1"/>
    </source>
</evidence>
<reference evidence="10 11" key="1">
    <citation type="submission" date="2019-11" db="EMBL/GenBank/DDBJ databases">
        <title>Comparative genomics of hydrocarbon-degrading Desulfosarcina strains.</title>
        <authorList>
            <person name="Watanabe M."/>
            <person name="Kojima H."/>
            <person name="Fukui M."/>
        </authorList>
    </citation>
    <scope>NUCLEOTIDE SEQUENCE [LARGE SCALE GENOMIC DNA]</scope>
    <source>
        <strain evidence="10 11">28bB2T</strain>
    </source>
</reference>
<evidence type="ECO:0000256" key="6">
    <source>
        <dbReference type="ARBA" id="ARBA00022679"/>
    </source>
</evidence>
<gene>
    <name evidence="10" type="ORF">DSCO28_53810</name>
</gene>
<evidence type="ECO:0000256" key="4">
    <source>
        <dbReference type="ARBA" id="ARBA00012541"/>
    </source>
</evidence>
<feature type="active site" description="Nucleophile" evidence="8">
    <location>
        <position position="337"/>
    </location>
</feature>
<dbReference type="PANTHER" id="PTHR43651:SF3">
    <property type="entry name" value="1,4-ALPHA-GLUCAN-BRANCHING ENZYME"/>
    <property type="match status" value="1"/>
</dbReference>
<proteinExistence type="inferred from homology"/>